<proteinExistence type="predicted"/>
<dbReference type="EMBL" id="NIRI02000010">
    <property type="protein sequence ID" value="KAG5454140.1"/>
    <property type="molecule type" value="Genomic_DNA"/>
</dbReference>
<dbReference type="AlphaFoldDB" id="A0A3R7GP32"/>
<sequence length="101" mass="11215">MSSVLRPELFTQTPKVCASILSTIGAIKKLSWWAIWIETDNKDATDINQQPYLAASPTRRSGDHAIPTATKIFVPCYQRAVIIIIIDSMTSVLNLHASLPY</sequence>
<accession>A0A3R7GP32</accession>
<dbReference type="InParanoid" id="A0A3R7GP32"/>
<protein>
    <submittedName>
        <fullName evidence="1">Uncharacterized protein</fullName>
    </submittedName>
</protein>
<name>A0A3R7GP32_CLOSI</name>
<organism evidence="1 2">
    <name type="scientific">Clonorchis sinensis</name>
    <name type="common">Chinese liver fluke</name>
    <dbReference type="NCBI Taxonomy" id="79923"/>
    <lineage>
        <taxon>Eukaryota</taxon>
        <taxon>Metazoa</taxon>
        <taxon>Spiralia</taxon>
        <taxon>Lophotrochozoa</taxon>
        <taxon>Platyhelminthes</taxon>
        <taxon>Trematoda</taxon>
        <taxon>Digenea</taxon>
        <taxon>Opisthorchiida</taxon>
        <taxon>Opisthorchiata</taxon>
        <taxon>Opisthorchiidae</taxon>
        <taxon>Clonorchis</taxon>
    </lineage>
</organism>
<evidence type="ECO:0000313" key="1">
    <source>
        <dbReference type="EMBL" id="KAG5454140.1"/>
    </source>
</evidence>
<reference evidence="1 2" key="1">
    <citation type="journal article" date="2018" name="Biotechnol. Adv.">
        <title>Improved genomic resources and new bioinformatic workflow for the carcinogenic parasite Clonorchis sinensis: Biotechnological implications.</title>
        <authorList>
            <person name="Wang D."/>
            <person name="Korhonen P.K."/>
            <person name="Gasser R.B."/>
            <person name="Young N.D."/>
        </authorList>
    </citation>
    <scope>NUCLEOTIDE SEQUENCE [LARGE SCALE GENOMIC DNA]</scope>
    <source>
        <strain evidence="1">Cs-k2</strain>
    </source>
</reference>
<comment type="caution">
    <text evidence="1">The sequence shown here is derived from an EMBL/GenBank/DDBJ whole genome shotgun (WGS) entry which is preliminary data.</text>
</comment>
<reference evidence="1 2" key="2">
    <citation type="journal article" date="2021" name="Genomics">
        <title>High-quality reference genome for Clonorchis sinensis.</title>
        <authorList>
            <person name="Young N.D."/>
            <person name="Stroehlein A.J."/>
            <person name="Kinkar L."/>
            <person name="Wang T."/>
            <person name="Sohn W.M."/>
            <person name="Chang B.C.H."/>
            <person name="Kaur P."/>
            <person name="Weisz D."/>
            <person name="Dudchenko O."/>
            <person name="Aiden E.L."/>
            <person name="Korhonen P.K."/>
            <person name="Gasser R.B."/>
        </authorList>
    </citation>
    <scope>NUCLEOTIDE SEQUENCE [LARGE SCALE GENOMIC DNA]</scope>
    <source>
        <strain evidence="1">Cs-k2</strain>
    </source>
</reference>
<keyword evidence="2" id="KW-1185">Reference proteome</keyword>
<dbReference type="Proteomes" id="UP000286415">
    <property type="component" value="Unassembled WGS sequence"/>
</dbReference>
<evidence type="ECO:0000313" key="2">
    <source>
        <dbReference type="Proteomes" id="UP000286415"/>
    </source>
</evidence>
<gene>
    <name evidence="1" type="ORF">CSKR_105366</name>
</gene>